<evidence type="ECO:0000259" key="6">
    <source>
        <dbReference type="PROSITE" id="PS50002"/>
    </source>
</evidence>
<dbReference type="Pfam" id="PF14604">
    <property type="entry name" value="SH3_9"/>
    <property type="match status" value="1"/>
</dbReference>
<dbReference type="PROSITE" id="PS50003">
    <property type="entry name" value="PH_DOMAIN"/>
    <property type="match status" value="1"/>
</dbReference>
<keyword evidence="2 5" id="KW-0728">SH3 domain</keyword>
<evidence type="ECO:0000256" key="1">
    <source>
        <dbReference type="ARBA" id="ARBA00004510"/>
    </source>
</evidence>
<evidence type="ECO:0000256" key="5">
    <source>
        <dbReference type="PROSITE-ProRule" id="PRU00192"/>
    </source>
</evidence>
<protein>
    <recommendedName>
        <fullName evidence="11">Rho guanine nucleotide exchange factor 7</fullName>
    </recommendedName>
</protein>
<evidence type="ECO:0000259" key="7">
    <source>
        <dbReference type="PROSITE" id="PS50003"/>
    </source>
</evidence>
<dbReference type="CDD" id="cd00160">
    <property type="entry name" value="RhoGEF"/>
    <property type="match status" value="1"/>
</dbReference>
<evidence type="ECO:0000256" key="4">
    <source>
        <dbReference type="ARBA" id="ARBA00023273"/>
    </source>
</evidence>
<dbReference type="InterPro" id="IPR001849">
    <property type="entry name" value="PH_domain"/>
</dbReference>
<evidence type="ECO:0000256" key="3">
    <source>
        <dbReference type="ARBA" id="ARBA00022658"/>
    </source>
</evidence>
<dbReference type="Pfam" id="PF00169">
    <property type="entry name" value="PH"/>
    <property type="match status" value="1"/>
</dbReference>
<evidence type="ECO:0000259" key="8">
    <source>
        <dbReference type="PROSITE" id="PS50010"/>
    </source>
</evidence>
<keyword evidence="10" id="KW-1185">Reference proteome</keyword>
<dbReference type="SMART" id="SM00326">
    <property type="entry name" value="SH3"/>
    <property type="match status" value="1"/>
</dbReference>
<dbReference type="SUPFAM" id="SSF50044">
    <property type="entry name" value="SH3-domain"/>
    <property type="match status" value="1"/>
</dbReference>
<dbReference type="PANTHER" id="PTHR46026">
    <property type="entry name" value="RHO-TYPE GUANINE NUCLEOTIDE EXCHANGE FACTOR, ISOFORM F"/>
    <property type="match status" value="1"/>
</dbReference>
<dbReference type="Pfam" id="PF00621">
    <property type="entry name" value="RhoGEF"/>
    <property type="match status" value="1"/>
</dbReference>
<organism evidence="9 10">
    <name type="scientific">Ranatra chinensis</name>
    <dbReference type="NCBI Taxonomy" id="642074"/>
    <lineage>
        <taxon>Eukaryota</taxon>
        <taxon>Metazoa</taxon>
        <taxon>Ecdysozoa</taxon>
        <taxon>Arthropoda</taxon>
        <taxon>Hexapoda</taxon>
        <taxon>Insecta</taxon>
        <taxon>Pterygota</taxon>
        <taxon>Neoptera</taxon>
        <taxon>Paraneoptera</taxon>
        <taxon>Hemiptera</taxon>
        <taxon>Heteroptera</taxon>
        <taxon>Panheteroptera</taxon>
        <taxon>Nepomorpha</taxon>
        <taxon>Nepidae</taxon>
        <taxon>Ranatrinae</taxon>
        <taxon>Ranatra</taxon>
    </lineage>
</organism>
<dbReference type="InterPro" id="IPR000219">
    <property type="entry name" value="DH_dom"/>
</dbReference>
<dbReference type="Gene3D" id="2.30.30.40">
    <property type="entry name" value="SH3 Domains"/>
    <property type="match status" value="1"/>
</dbReference>
<sequence>MANEGQPFLVQAVHSFKGKNNDELCFKKGDIITVTQFEEGGWWEGTLCEMTGWFPSNYVKEYKVQSDNLSPSKGCDVSQQRAYRELVLKDFVDSERAYVTELHNFCSVYLQPLSEKSDILTKEEYQQLVINLKEVICTHESLLSNLESVVKRPLSEQRVGKLFLTSAPRLKQVHHTYCAGHPRAVAIIEKHKGQLDNFCEELNGNLIKLKSGLSKPFRRMDKYSCHLQEVERHLEENHPDRGDTQRAVSVYKDISGSCSVVRRQKELELEVVMGGVRGWEGQDMTTLGDIIHMGSVAVGPEHRDRYFVLFPTTLLMLSVSHRMSAFIYEGKLPLTGITVNKLEDTDSYKNAFEIVGPLIEKITAVCQTKDDQQKWVCMLTEQCSNITAKSSSLPLSQRVGFYNYLNLHIYF</sequence>
<dbReference type="AlphaFoldDB" id="A0ABD0YDK2"/>
<comment type="caution">
    <text evidence="9">The sequence shown here is derived from an EMBL/GenBank/DDBJ whole genome shotgun (WGS) entry which is preliminary data.</text>
</comment>
<dbReference type="EMBL" id="JBFDAA010000010">
    <property type="protein sequence ID" value="KAL1124744.1"/>
    <property type="molecule type" value="Genomic_DNA"/>
</dbReference>
<feature type="domain" description="PH" evidence="7">
    <location>
        <begin position="283"/>
        <end position="384"/>
    </location>
</feature>
<evidence type="ECO:0008006" key="11">
    <source>
        <dbReference type="Google" id="ProtNLM"/>
    </source>
</evidence>
<dbReference type="SMART" id="SM00325">
    <property type="entry name" value="RhoGEF"/>
    <property type="match status" value="1"/>
</dbReference>
<gene>
    <name evidence="9" type="ORF">AAG570_001365</name>
</gene>
<name>A0ABD0YDK2_9HEMI</name>
<keyword evidence="4" id="KW-0966">Cell projection</keyword>
<reference evidence="9 10" key="1">
    <citation type="submission" date="2024-07" db="EMBL/GenBank/DDBJ databases">
        <title>Chromosome-level genome assembly of the water stick insect Ranatra chinensis (Heteroptera: Nepidae).</title>
        <authorList>
            <person name="Liu X."/>
        </authorList>
    </citation>
    <scope>NUCLEOTIDE SEQUENCE [LARGE SCALE GENOMIC DNA]</scope>
    <source>
        <strain evidence="9">Cailab_2021Rc</strain>
        <tissue evidence="9">Muscle</tissue>
    </source>
</reference>
<dbReference type="PROSITE" id="PS50002">
    <property type="entry name" value="SH3"/>
    <property type="match status" value="1"/>
</dbReference>
<evidence type="ECO:0000313" key="9">
    <source>
        <dbReference type="EMBL" id="KAL1124744.1"/>
    </source>
</evidence>
<dbReference type="InterPro" id="IPR046376">
    <property type="entry name" value="PH_Cool_Pix"/>
</dbReference>
<feature type="domain" description="SH3" evidence="6">
    <location>
        <begin position="5"/>
        <end position="64"/>
    </location>
</feature>
<feature type="domain" description="DH" evidence="8">
    <location>
        <begin position="83"/>
        <end position="261"/>
    </location>
</feature>
<evidence type="ECO:0000313" key="10">
    <source>
        <dbReference type="Proteomes" id="UP001558652"/>
    </source>
</evidence>
<dbReference type="SUPFAM" id="SSF50729">
    <property type="entry name" value="PH domain-like"/>
    <property type="match status" value="1"/>
</dbReference>
<dbReference type="InterPro" id="IPR036028">
    <property type="entry name" value="SH3-like_dom_sf"/>
</dbReference>
<dbReference type="CDD" id="cd01225">
    <property type="entry name" value="PH_Cool_Pix"/>
    <property type="match status" value="1"/>
</dbReference>
<dbReference type="InterPro" id="IPR011993">
    <property type="entry name" value="PH-like_dom_sf"/>
</dbReference>
<dbReference type="SUPFAM" id="SSF48065">
    <property type="entry name" value="DBL homology domain (DH-domain)"/>
    <property type="match status" value="1"/>
</dbReference>
<proteinExistence type="predicted"/>
<dbReference type="PRINTS" id="PR00452">
    <property type="entry name" value="SH3DOMAIN"/>
</dbReference>
<dbReference type="PROSITE" id="PS50010">
    <property type="entry name" value="DH_2"/>
    <property type="match status" value="1"/>
</dbReference>
<dbReference type="CDD" id="cd11877">
    <property type="entry name" value="SH3_PIX"/>
    <property type="match status" value="1"/>
</dbReference>
<dbReference type="PANTHER" id="PTHR46026:SF1">
    <property type="entry name" value="RHO-TYPE GUANINE NUCLEOTIDE EXCHANGE FACTOR, ISOFORM F"/>
    <property type="match status" value="1"/>
</dbReference>
<dbReference type="InterPro" id="IPR035899">
    <property type="entry name" value="DBL_dom_sf"/>
</dbReference>
<dbReference type="GO" id="GO:0030027">
    <property type="term" value="C:lamellipodium"/>
    <property type="evidence" value="ECO:0007669"/>
    <property type="project" value="UniProtKB-SubCell"/>
</dbReference>
<dbReference type="SMART" id="SM00233">
    <property type="entry name" value="PH"/>
    <property type="match status" value="1"/>
</dbReference>
<evidence type="ECO:0000256" key="2">
    <source>
        <dbReference type="ARBA" id="ARBA00022443"/>
    </source>
</evidence>
<dbReference type="Proteomes" id="UP001558652">
    <property type="component" value="Unassembled WGS sequence"/>
</dbReference>
<dbReference type="Gene3D" id="1.20.900.10">
    <property type="entry name" value="Dbl homology (DH) domain"/>
    <property type="match status" value="1"/>
</dbReference>
<dbReference type="GO" id="GO:0005085">
    <property type="term" value="F:guanyl-nucleotide exchange factor activity"/>
    <property type="evidence" value="ECO:0007669"/>
    <property type="project" value="UniProtKB-KW"/>
</dbReference>
<keyword evidence="3" id="KW-0344">Guanine-nucleotide releasing factor</keyword>
<dbReference type="InterPro" id="IPR001452">
    <property type="entry name" value="SH3_domain"/>
</dbReference>
<dbReference type="Gene3D" id="2.30.29.30">
    <property type="entry name" value="Pleckstrin-homology domain (PH domain)/Phosphotyrosine-binding domain (PTB)"/>
    <property type="match status" value="1"/>
</dbReference>
<accession>A0ABD0YDK2</accession>
<comment type="subcellular location">
    <subcellularLocation>
        <location evidence="1">Cell projection</location>
        <location evidence="1">Lamellipodium</location>
    </subcellularLocation>
</comment>